<dbReference type="Pfam" id="PF20237">
    <property type="entry name" value="DUF6594"/>
    <property type="match status" value="1"/>
</dbReference>
<keyword evidence="5" id="KW-1185">Reference proteome</keyword>
<dbReference type="EMBL" id="JAGTJR010000002">
    <property type="protein sequence ID" value="KAH7063062.1"/>
    <property type="molecule type" value="Genomic_DNA"/>
</dbReference>
<dbReference type="Proteomes" id="UP000774617">
    <property type="component" value="Unassembled WGS sequence"/>
</dbReference>
<reference evidence="4 5" key="1">
    <citation type="journal article" date="2021" name="Nat. Commun.">
        <title>Genetic determinants of endophytism in the Arabidopsis root mycobiome.</title>
        <authorList>
            <person name="Mesny F."/>
            <person name="Miyauchi S."/>
            <person name="Thiergart T."/>
            <person name="Pickel B."/>
            <person name="Atanasova L."/>
            <person name="Karlsson M."/>
            <person name="Huettel B."/>
            <person name="Barry K.W."/>
            <person name="Haridas S."/>
            <person name="Chen C."/>
            <person name="Bauer D."/>
            <person name="Andreopoulos W."/>
            <person name="Pangilinan J."/>
            <person name="LaButti K."/>
            <person name="Riley R."/>
            <person name="Lipzen A."/>
            <person name="Clum A."/>
            <person name="Drula E."/>
            <person name="Henrissat B."/>
            <person name="Kohler A."/>
            <person name="Grigoriev I.V."/>
            <person name="Martin F.M."/>
            <person name="Hacquard S."/>
        </authorList>
    </citation>
    <scope>NUCLEOTIDE SEQUENCE [LARGE SCALE GENOMIC DNA]</scope>
    <source>
        <strain evidence="4 5">MPI-SDFR-AT-0080</strain>
    </source>
</reference>
<feature type="non-terminal residue" evidence="4">
    <location>
        <position position="1"/>
    </location>
</feature>
<name>A0ABQ8GUJ2_9PEZI</name>
<protein>
    <recommendedName>
        <fullName evidence="3">DUF6594 domain-containing protein</fullName>
    </recommendedName>
</protein>
<organism evidence="4 5">
    <name type="scientific">Macrophomina phaseolina</name>
    <dbReference type="NCBI Taxonomy" id="35725"/>
    <lineage>
        <taxon>Eukaryota</taxon>
        <taxon>Fungi</taxon>
        <taxon>Dikarya</taxon>
        <taxon>Ascomycota</taxon>
        <taxon>Pezizomycotina</taxon>
        <taxon>Dothideomycetes</taxon>
        <taxon>Dothideomycetes incertae sedis</taxon>
        <taxon>Botryosphaeriales</taxon>
        <taxon>Botryosphaeriaceae</taxon>
        <taxon>Macrophomina</taxon>
    </lineage>
</organism>
<evidence type="ECO:0000313" key="4">
    <source>
        <dbReference type="EMBL" id="KAH7063062.1"/>
    </source>
</evidence>
<sequence>VELGVLRDGYPAHAAWMAQDPDSETSIYRKFNRLSTRNLLFLQCRLSALEANLDTYDQVIRQSGDREQQASQLSWEWFEKRAKLDHNKEAELMALQVECQQLSEEALLLQSQVVALGRPNPRALAALRNWTSGRGLGGGDRSVRPIVRGKSQRMYDDEDDLVALRTPANSDLLSAFLRDHWRYLWKPYQTSPDGAAYFLDRHITQTVAVISTILAAALLVGAIAALYFIRAPGARLSTIACLTMLFASSLGLLTSAKQAEVFAATAAYAAVL</sequence>
<dbReference type="PANTHER" id="PTHR34502">
    <property type="entry name" value="DUF6594 DOMAIN-CONTAINING PROTEIN-RELATED"/>
    <property type="match status" value="1"/>
</dbReference>
<evidence type="ECO:0000256" key="2">
    <source>
        <dbReference type="SAM" id="Phobius"/>
    </source>
</evidence>
<evidence type="ECO:0000259" key="3">
    <source>
        <dbReference type="Pfam" id="PF20237"/>
    </source>
</evidence>
<keyword evidence="2" id="KW-1133">Transmembrane helix</keyword>
<feature type="coiled-coil region" evidence="1">
    <location>
        <begin position="85"/>
        <end position="112"/>
    </location>
</feature>
<gene>
    <name evidence="4" type="ORF">B0J12DRAFT_549084</name>
</gene>
<evidence type="ECO:0000313" key="5">
    <source>
        <dbReference type="Proteomes" id="UP000774617"/>
    </source>
</evidence>
<feature type="domain" description="DUF6594" evidence="3">
    <location>
        <begin position="10"/>
        <end position="272"/>
    </location>
</feature>
<keyword evidence="2" id="KW-0472">Membrane</keyword>
<evidence type="ECO:0000256" key="1">
    <source>
        <dbReference type="SAM" id="Coils"/>
    </source>
</evidence>
<accession>A0ABQ8GUJ2</accession>
<feature type="transmembrane region" description="Helical" evidence="2">
    <location>
        <begin position="207"/>
        <end position="229"/>
    </location>
</feature>
<feature type="transmembrane region" description="Helical" evidence="2">
    <location>
        <begin position="235"/>
        <end position="253"/>
    </location>
</feature>
<proteinExistence type="predicted"/>
<comment type="caution">
    <text evidence="4">The sequence shown here is derived from an EMBL/GenBank/DDBJ whole genome shotgun (WGS) entry which is preliminary data.</text>
</comment>
<feature type="non-terminal residue" evidence="4">
    <location>
        <position position="272"/>
    </location>
</feature>
<dbReference type="PANTHER" id="PTHR34502:SF4">
    <property type="entry name" value="DUF6594 DOMAIN-CONTAINING PROTEIN"/>
    <property type="match status" value="1"/>
</dbReference>
<dbReference type="InterPro" id="IPR046529">
    <property type="entry name" value="DUF6594"/>
</dbReference>
<keyword evidence="2" id="KW-0812">Transmembrane</keyword>
<keyword evidence="1" id="KW-0175">Coiled coil</keyword>